<feature type="compositionally biased region" description="Basic and acidic residues" evidence="8">
    <location>
        <begin position="294"/>
        <end position="326"/>
    </location>
</feature>
<organism evidence="9 10">
    <name type="scientific">Penicillium cinerascens</name>
    <dbReference type="NCBI Taxonomy" id="70096"/>
    <lineage>
        <taxon>Eukaryota</taxon>
        <taxon>Fungi</taxon>
        <taxon>Dikarya</taxon>
        <taxon>Ascomycota</taxon>
        <taxon>Pezizomycotina</taxon>
        <taxon>Eurotiomycetes</taxon>
        <taxon>Eurotiomycetidae</taxon>
        <taxon>Eurotiales</taxon>
        <taxon>Aspergillaceae</taxon>
        <taxon>Penicillium</taxon>
    </lineage>
</organism>
<keyword evidence="5" id="KW-0190">Covalent protein-DNA linkage</keyword>
<dbReference type="AlphaFoldDB" id="A0A9W9M804"/>
<dbReference type="PANTHER" id="PTHR13604">
    <property type="entry name" value="DC12-RELATED"/>
    <property type="match status" value="1"/>
</dbReference>
<evidence type="ECO:0000256" key="6">
    <source>
        <dbReference type="ARBA" id="ARBA00023125"/>
    </source>
</evidence>
<protein>
    <recommendedName>
        <fullName evidence="11">DUF159 domain protein</fullName>
    </recommendedName>
</protein>
<keyword evidence="3" id="KW-0227">DNA damage</keyword>
<comment type="caution">
    <text evidence="9">The sequence shown here is derived from an EMBL/GenBank/DDBJ whole genome shotgun (WGS) entry which is preliminary data.</text>
</comment>
<keyword evidence="4" id="KW-0378">Hydrolase</keyword>
<evidence type="ECO:0000256" key="4">
    <source>
        <dbReference type="ARBA" id="ARBA00022801"/>
    </source>
</evidence>
<evidence type="ECO:0000256" key="3">
    <source>
        <dbReference type="ARBA" id="ARBA00022763"/>
    </source>
</evidence>
<dbReference type="InterPro" id="IPR036590">
    <property type="entry name" value="SRAP-like"/>
</dbReference>
<dbReference type="GO" id="GO:0106300">
    <property type="term" value="P:protein-DNA covalent cross-linking repair"/>
    <property type="evidence" value="ECO:0007669"/>
    <property type="project" value="InterPro"/>
</dbReference>
<name>A0A9W9M804_9EURO</name>
<feature type="region of interest" description="Disordered" evidence="8">
    <location>
        <begin position="291"/>
        <end position="388"/>
    </location>
</feature>
<proteinExistence type="inferred from homology"/>
<dbReference type="GO" id="GO:0003697">
    <property type="term" value="F:single-stranded DNA binding"/>
    <property type="evidence" value="ECO:0007669"/>
    <property type="project" value="InterPro"/>
</dbReference>
<evidence type="ECO:0008006" key="11">
    <source>
        <dbReference type="Google" id="ProtNLM"/>
    </source>
</evidence>
<keyword evidence="7" id="KW-0456">Lyase</keyword>
<reference evidence="9" key="1">
    <citation type="submission" date="2022-12" db="EMBL/GenBank/DDBJ databases">
        <authorList>
            <person name="Petersen C."/>
        </authorList>
    </citation>
    <scope>NUCLEOTIDE SEQUENCE</scope>
    <source>
        <strain evidence="9">IBT 15544</strain>
    </source>
</reference>
<keyword evidence="6" id="KW-0238">DNA-binding</keyword>
<reference evidence="9" key="2">
    <citation type="journal article" date="2023" name="IMA Fungus">
        <title>Comparative genomic study of the Penicillium genus elucidates a diverse pangenome and 15 lateral gene transfer events.</title>
        <authorList>
            <person name="Petersen C."/>
            <person name="Sorensen T."/>
            <person name="Nielsen M.R."/>
            <person name="Sondergaard T.E."/>
            <person name="Sorensen J.L."/>
            <person name="Fitzpatrick D.A."/>
            <person name="Frisvad J.C."/>
            <person name="Nielsen K.L."/>
        </authorList>
    </citation>
    <scope>NUCLEOTIDE SEQUENCE</scope>
    <source>
        <strain evidence="9">IBT 15544</strain>
    </source>
</reference>
<dbReference type="OrthoDB" id="2111841at2759"/>
<gene>
    <name evidence="9" type="ORF">N7498_009462</name>
</gene>
<evidence type="ECO:0000256" key="5">
    <source>
        <dbReference type="ARBA" id="ARBA00023124"/>
    </source>
</evidence>
<dbReference type="Pfam" id="PF02586">
    <property type="entry name" value="SRAP"/>
    <property type="match status" value="1"/>
</dbReference>
<feature type="compositionally biased region" description="Polar residues" evidence="8">
    <location>
        <begin position="377"/>
        <end position="388"/>
    </location>
</feature>
<evidence type="ECO:0000256" key="1">
    <source>
        <dbReference type="ARBA" id="ARBA00008136"/>
    </source>
</evidence>
<dbReference type="GeneID" id="83183819"/>
<evidence type="ECO:0000313" key="9">
    <source>
        <dbReference type="EMBL" id="KAJ5190477.1"/>
    </source>
</evidence>
<dbReference type="InterPro" id="IPR003738">
    <property type="entry name" value="SRAP"/>
</dbReference>
<feature type="region of interest" description="Disordered" evidence="8">
    <location>
        <begin position="58"/>
        <end position="90"/>
    </location>
</feature>
<evidence type="ECO:0000256" key="7">
    <source>
        <dbReference type="ARBA" id="ARBA00023239"/>
    </source>
</evidence>
<evidence type="ECO:0000256" key="8">
    <source>
        <dbReference type="SAM" id="MobiDB-lite"/>
    </source>
</evidence>
<dbReference type="EMBL" id="JAPQKR010000016">
    <property type="protein sequence ID" value="KAJ5190477.1"/>
    <property type="molecule type" value="Genomic_DNA"/>
</dbReference>
<evidence type="ECO:0000256" key="2">
    <source>
        <dbReference type="ARBA" id="ARBA00022670"/>
    </source>
</evidence>
<dbReference type="GO" id="GO:0006508">
    <property type="term" value="P:proteolysis"/>
    <property type="evidence" value="ECO:0007669"/>
    <property type="project" value="UniProtKB-KW"/>
</dbReference>
<accession>A0A9W9M804</accession>
<evidence type="ECO:0000313" key="10">
    <source>
        <dbReference type="Proteomes" id="UP001150904"/>
    </source>
</evidence>
<dbReference type="Proteomes" id="UP001150904">
    <property type="component" value="Unassembled WGS sequence"/>
</dbReference>
<sequence>MCGRYALGVRLAYIQQRLQERGMQVDEVPDDGEVRETYNFAPGNIGAVYRADISEKHRTGHGEDTGEEQDSAHSETHDKSDKTVEPTVDKAKPRYKIQSMKWGLVPFWTKRQPDYGSMMRTINCRDDSLIEDRGMWTTMKRRKRCIVVCQGFYEWLKKGPGGKEKIPHFVRRKDGDLMCFAGLWDCVSYEGSEDKLYTYTVITTSSNSYLNFLHDRMPVILDPGTEEMRTWLDPSRTTWSKDLQSILKPYEGELECYPVSKEVGKVGNNSPDFIVPVNSKDNKNNIANFFANAKKKEDTSPKKEAASQEDTKVKNEEEERSATEGVKRKHTPDSPSVKDESKKLKLQQPSKSPSPQKPKTRSATQNTPMKKTAKATDGSQRITNFFKK</sequence>
<dbReference type="GO" id="GO:0016829">
    <property type="term" value="F:lyase activity"/>
    <property type="evidence" value="ECO:0007669"/>
    <property type="project" value="UniProtKB-KW"/>
</dbReference>
<keyword evidence="2" id="KW-0645">Protease</keyword>
<dbReference type="PANTHER" id="PTHR13604:SF0">
    <property type="entry name" value="ABASIC SITE PROCESSING PROTEIN HMCES"/>
    <property type="match status" value="1"/>
</dbReference>
<dbReference type="Gene3D" id="3.90.1680.10">
    <property type="entry name" value="SOS response associated peptidase-like"/>
    <property type="match status" value="1"/>
</dbReference>
<comment type="similarity">
    <text evidence="1">Belongs to the SOS response-associated peptidase family.</text>
</comment>
<dbReference type="RefSeq" id="XP_058303417.1">
    <property type="nucleotide sequence ID" value="XM_058456518.1"/>
</dbReference>
<dbReference type="GO" id="GO:0008233">
    <property type="term" value="F:peptidase activity"/>
    <property type="evidence" value="ECO:0007669"/>
    <property type="project" value="UniProtKB-KW"/>
</dbReference>
<dbReference type="SUPFAM" id="SSF143081">
    <property type="entry name" value="BB1717-like"/>
    <property type="match status" value="1"/>
</dbReference>
<keyword evidence="10" id="KW-1185">Reference proteome</keyword>